<gene>
    <name evidence="2" type="ORF">QWZ15_07915</name>
</gene>
<evidence type="ECO:0000313" key="2">
    <source>
        <dbReference type="EMBL" id="MDN3687750.1"/>
    </source>
</evidence>
<reference evidence="3" key="1">
    <citation type="journal article" date="2019" name="Int. J. Syst. Evol. Microbiol.">
        <title>The Global Catalogue of Microorganisms (GCM) 10K type strain sequencing project: providing services to taxonomists for standard genome sequencing and annotation.</title>
        <authorList>
            <consortium name="The Broad Institute Genomics Platform"/>
            <consortium name="The Broad Institute Genome Sequencing Center for Infectious Disease"/>
            <person name="Wu L."/>
            <person name="Ma J."/>
        </authorList>
    </citation>
    <scope>NUCLEOTIDE SEQUENCE [LARGE SCALE GENOMIC DNA]</scope>
    <source>
        <strain evidence="3">CECT 7706</strain>
    </source>
</reference>
<comment type="caution">
    <text evidence="2">The sequence shown here is derived from an EMBL/GenBank/DDBJ whole genome shotgun (WGS) entry which is preliminary data.</text>
</comment>
<evidence type="ECO:0000259" key="1">
    <source>
        <dbReference type="PROSITE" id="PS50042"/>
    </source>
</evidence>
<dbReference type="PROSITE" id="PS50042">
    <property type="entry name" value="CNMP_BINDING_3"/>
    <property type="match status" value="1"/>
</dbReference>
<dbReference type="EMBL" id="JAUFQS010000006">
    <property type="protein sequence ID" value="MDN3687750.1"/>
    <property type="molecule type" value="Genomic_DNA"/>
</dbReference>
<dbReference type="InterPro" id="IPR014710">
    <property type="entry name" value="RmlC-like_jellyroll"/>
</dbReference>
<protein>
    <submittedName>
        <fullName evidence="2">Crp/Fnr family transcriptional regulator</fullName>
    </submittedName>
</protein>
<dbReference type="SUPFAM" id="SSF51206">
    <property type="entry name" value="cAMP-binding domain-like"/>
    <property type="match status" value="1"/>
</dbReference>
<evidence type="ECO:0000313" key="3">
    <source>
        <dbReference type="Proteomes" id="UP001236663"/>
    </source>
</evidence>
<dbReference type="InterPro" id="IPR000595">
    <property type="entry name" value="cNMP-bd_dom"/>
</dbReference>
<dbReference type="Gene3D" id="2.60.120.10">
    <property type="entry name" value="Jelly Rolls"/>
    <property type="match status" value="1"/>
</dbReference>
<accession>A0ABT8C7N9</accession>
<name>A0ABT8C7N9_9BACT</name>
<dbReference type="RefSeq" id="WP_163384986.1">
    <property type="nucleotide sequence ID" value="NZ_JAUFQS010000006.1"/>
</dbReference>
<dbReference type="CDD" id="cd00038">
    <property type="entry name" value="CAP_ED"/>
    <property type="match status" value="1"/>
</dbReference>
<sequence>MNLFDFFDTIYPISPEAKKAMEQIIREKSYAKNEIVQEIGSRCRTVYIVKSGSATIFYYKDGNDITEHFAFENDIIVRAESLFTRKPTSKGIQAIDETLMLGIDSESLFLLYDRHHDLERLFRLIFENEYVNTVKRLESLQFKSAKERYLELLESTDIIQKIPLKYIASYLGITQVSLSRIRSGLG</sequence>
<dbReference type="Pfam" id="PF00027">
    <property type="entry name" value="cNMP_binding"/>
    <property type="match status" value="1"/>
</dbReference>
<feature type="domain" description="Cyclic nucleotide-binding" evidence="1">
    <location>
        <begin position="9"/>
        <end position="108"/>
    </location>
</feature>
<keyword evidence="3" id="KW-1185">Reference proteome</keyword>
<organism evidence="2 3">
    <name type="scientific">Cyclobacterium jeungdonense</name>
    <dbReference type="NCBI Taxonomy" id="708087"/>
    <lineage>
        <taxon>Bacteria</taxon>
        <taxon>Pseudomonadati</taxon>
        <taxon>Bacteroidota</taxon>
        <taxon>Cytophagia</taxon>
        <taxon>Cytophagales</taxon>
        <taxon>Cyclobacteriaceae</taxon>
        <taxon>Cyclobacterium</taxon>
    </lineage>
</organism>
<dbReference type="InterPro" id="IPR018490">
    <property type="entry name" value="cNMP-bd_dom_sf"/>
</dbReference>
<proteinExistence type="predicted"/>
<dbReference type="Proteomes" id="UP001236663">
    <property type="component" value="Unassembled WGS sequence"/>
</dbReference>